<dbReference type="PROSITE" id="PS51677">
    <property type="entry name" value="NODB"/>
    <property type="match status" value="1"/>
</dbReference>
<dbReference type="SUPFAM" id="SSF88713">
    <property type="entry name" value="Glycoside hydrolase/deacetylase"/>
    <property type="match status" value="1"/>
</dbReference>
<gene>
    <name evidence="4" type="ORF">CLOSTMETH_01441</name>
</gene>
<dbReference type="EMBL" id="ACEC01000046">
    <property type="protein sequence ID" value="EEG30962.1"/>
    <property type="molecule type" value="Genomic_DNA"/>
</dbReference>
<comment type="caution">
    <text evidence="4">The sequence shown here is derived from an EMBL/GenBank/DDBJ whole genome shotgun (WGS) entry which is preliminary data.</text>
</comment>
<organism evidence="4 5">
    <name type="scientific">[Clostridium] methylpentosum DSM 5476</name>
    <dbReference type="NCBI Taxonomy" id="537013"/>
    <lineage>
        <taxon>Bacteria</taxon>
        <taxon>Bacillati</taxon>
        <taxon>Bacillota</taxon>
        <taxon>Clostridia</taxon>
        <taxon>Eubacteriales</taxon>
        <taxon>Oscillospiraceae</taxon>
        <taxon>Oscillospiraceae incertae sedis</taxon>
    </lineage>
</organism>
<evidence type="ECO:0000313" key="5">
    <source>
        <dbReference type="Proteomes" id="UP000003340"/>
    </source>
</evidence>
<sequence length="325" mass="36120">MYFGSVRFFKHLIITVIVLSIIIPSLLAITFGVQNSKLKRQIAALDSSSSNSVNMQAPIGGGNDTQGNSPVNESSSNSSQESSASSNSDVEDLGYQNLYPDLFVEPTKKVANPEGNKVVYLTFDDGPSQNTEKILNILDQYNVKATFFVCRHDEEAVKPLYKEIVDRGHTIAIHAANHDYDVIYQSVEAYLEDFNNIFNYVYELTGVKCELFRFPGGSSNVKNADVNKEIAAEMLRRGFTYHDWNVDSGDADSKTKSTQQIIDITLRQAQAKTKSVVLMHDAAAKKYTPDALPTVIQTLLDQGYKFEKLDASVKPFNQIIYSDGN</sequence>
<dbReference type="GO" id="GO:0005975">
    <property type="term" value="P:carbohydrate metabolic process"/>
    <property type="evidence" value="ECO:0007669"/>
    <property type="project" value="InterPro"/>
</dbReference>
<accession>C0EC72</accession>
<name>C0EC72_9FIRM</name>
<feature type="compositionally biased region" description="Low complexity" evidence="1">
    <location>
        <begin position="68"/>
        <end position="88"/>
    </location>
</feature>
<evidence type="ECO:0000313" key="4">
    <source>
        <dbReference type="EMBL" id="EEG30962.1"/>
    </source>
</evidence>
<dbReference type="InterPro" id="IPR011330">
    <property type="entry name" value="Glyco_hydro/deAcase_b/a-brl"/>
</dbReference>
<evidence type="ECO:0000259" key="3">
    <source>
        <dbReference type="PROSITE" id="PS51677"/>
    </source>
</evidence>
<keyword evidence="2" id="KW-1133">Transmembrane helix</keyword>
<dbReference type="STRING" id="537013.CLOSTMETH_01441"/>
<dbReference type="InterPro" id="IPR002509">
    <property type="entry name" value="NODB_dom"/>
</dbReference>
<dbReference type="PANTHER" id="PTHR10587:SF125">
    <property type="entry name" value="POLYSACCHARIDE DEACETYLASE YHEN-RELATED"/>
    <property type="match status" value="1"/>
</dbReference>
<feature type="transmembrane region" description="Helical" evidence="2">
    <location>
        <begin position="12"/>
        <end position="33"/>
    </location>
</feature>
<dbReference type="eggNOG" id="COG0726">
    <property type="taxonomic scope" value="Bacteria"/>
</dbReference>
<evidence type="ECO:0000256" key="1">
    <source>
        <dbReference type="SAM" id="MobiDB-lite"/>
    </source>
</evidence>
<dbReference type="PANTHER" id="PTHR10587">
    <property type="entry name" value="GLYCOSYL TRANSFERASE-RELATED"/>
    <property type="match status" value="1"/>
</dbReference>
<evidence type="ECO:0000256" key="2">
    <source>
        <dbReference type="SAM" id="Phobius"/>
    </source>
</evidence>
<dbReference type="Proteomes" id="UP000003340">
    <property type="component" value="Unassembled WGS sequence"/>
</dbReference>
<dbReference type="HOGENOM" id="CLU_021264_6_1_9"/>
<feature type="region of interest" description="Disordered" evidence="1">
    <location>
        <begin position="51"/>
        <end position="90"/>
    </location>
</feature>
<dbReference type="InterPro" id="IPR050248">
    <property type="entry name" value="Polysacc_deacetylase_ArnD"/>
</dbReference>
<reference evidence="4 5" key="1">
    <citation type="submission" date="2009-01" db="EMBL/GenBank/DDBJ databases">
        <authorList>
            <person name="Fulton L."/>
            <person name="Clifton S."/>
            <person name="Fulton B."/>
            <person name="Xu J."/>
            <person name="Minx P."/>
            <person name="Pepin K.H."/>
            <person name="Johnson M."/>
            <person name="Bhonagiri V."/>
            <person name="Nash W.E."/>
            <person name="Mardis E.R."/>
            <person name="Wilson R.K."/>
        </authorList>
    </citation>
    <scope>NUCLEOTIDE SEQUENCE [LARGE SCALE GENOMIC DNA]</scope>
    <source>
        <strain evidence="4 5">DSM 5476</strain>
    </source>
</reference>
<reference evidence="4 5" key="2">
    <citation type="submission" date="2009-02" db="EMBL/GenBank/DDBJ databases">
        <title>Draft genome sequence of Clostridium methylpentosum (DSM 5476).</title>
        <authorList>
            <person name="Sudarsanam P."/>
            <person name="Ley R."/>
            <person name="Guruge J."/>
            <person name="Turnbaugh P.J."/>
            <person name="Mahowald M."/>
            <person name="Liep D."/>
            <person name="Gordon J."/>
        </authorList>
    </citation>
    <scope>NUCLEOTIDE SEQUENCE [LARGE SCALE GENOMIC DNA]</scope>
    <source>
        <strain evidence="4 5">DSM 5476</strain>
    </source>
</reference>
<dbReference type="CDD" id="cd10944">
    <property type="entry name" value="CE4_SmPgdA_like"/>
    <property type="match status" value="1"/>
</dbReference>
<protein>
    <submittedName>
        <fullName evidence="4">Polysaccharide deacetylase</fullName>
    </submittedName>
</protein>
<keyword evidence="5" id="KW-1185">Reference proteome</keyword>
<feature type="domain" description="NodB homology" evidence="3">
    <location>
        <begin position="117"/>
        <end position="307"/>
    </location>
</feature>
<dbReference type="Gene3D" id="3.20.20.370">
    <property type="entry name" value="Glycoside hydrolase/deacetylase"/>
    <property type="match status" value="1"/>
</dbReference>
<proteinExistence type="predicted"/>
<dbReference type="GO" id="GO:0016810">
    <property type="term" value="F:hydrolase activity, acting on carbon-nitrogen (but not peptide) bonds"/>
    <property type="evidence" value="ECO:0007669"/>
    <property type="project" value="InterPro"/>
</dbReference>
<keyword evidence="2" id="KW-0812">Transmembrane</keyword>
<dbReference type="AlphaFoldDB" id="C0EC72"/>
<dbReference type="Pfam" id="PF01522">
    <property type="entry name" value="Polysacc_deac_1"/>
    <property type="match status" value="1"/>
</dbReference>
<keyword evidence="2" id="KW-0472">Membrane</keyword>